<protein>
    <recommendedName>
        <fullName evidence="3">Phosphotransferase</fullName>
    </recommendedName>
</protein>
<dbReference type="Pfam" id="PF02958">
    <property type="entry name" value="EcKL"/>
    <property type="match status" value="1"/>
</dbReference>
<dbReference type="PANTHER" id="PTHR11012">
    <property type="entry name" value="PROTEIN KINASE-LIKE DOMAIN-CONTAINING"/>
    <property type="match status" value="1"/>
</dbReference>
<evidence type="ECO:0000313" key="2">
    <source>
        <dbReference type="Proteomes" id="UP000465785"/>
    </source>
</evidence>
<gene>
    <name evidence="1" type="ORF">MGALJ_09540</name>
</gene>
<dbReference type="InterPro" id="IPR004119">
    <property type="entry name" value="EcKL"/>
</dbReference>
<dbReference type="EMBL" id="AP022601">
    <property type="protein sequence ID" value="BBY91285.1"/>
    <property type="molecule type" value="Genomic_DNA"/>
</dbReference>
<dbReference type="AlphaFoldDB" id="A0A9W4FDS5"/>
<evidence type="ECO:0008006" key="3">
    <source>
        <dbReference type="Google" id="ProtNLM"/>
    </source>
</evidence>
<dbReference type="PANTHER" id="PTHR11012:SF30">
    <property type="entry name" value="PROTEIN KINASE-LIKE DOMAIN-CONTAINING"/>
    <property type="match status" value="1"/>
</dbReference>
<evidence type="ECO:0000313" key="1">
    <source>
        <dbReference type="EMBL" id="BBY91285.1"/>
    </source>
</evidence>
<organism evidence="1 2">
    <name type="scientific">Mycobacterium gallinarum</name>
    <dbReference type="NCBI Taxonomy" id="39689"/>
    <lineage>
        <taxon>Bacteria</taxon>
        <taxon>Bacillati</taxon>
        <taxon>Actinomycetota</taxon>
        <taxon>Actinomycetes</taxon>
        <taxon>Mycobacteriales</taxon>
        <taxon>Mycobacteriaceae</taxon>
        <taxon>Mycobacterium</taxon>
    </lineage>
</organism>
<dbReference type="Gene3D" id="3.90.1200.10">
    <property type="match status" value="1"/>
</dbReference>
<keyword evidence="2" id="KW-1185">Reference proteome</keyword>
<name>A0A9W4FDS5_9MYCO</name>
<dbReference type="Proteomes" id="UP000465785">
    <property type="component" value="Chromosome"/>
</dbReference>
<sequence>MRMPLIPDDPSAITAGWLSEVLEADVSACKVEQIAIGVGLLGRLFRVHLEGGTDVPETVVVKLPTLDVTARVNLCEELECYLREVRFYLEIGTANPLPPARPYFAAFNENTHDFVLVLEDLARLRNADQLIGCNAGDAETVIDALARHHGHWWDNDRLSSLHWLKPFTAPPFTDVIVDNYRAAWPKFLEITGSDLSPPMRRFGERFASLMPWLIGEFSRGPLTFLHGDPRLDQLFFAVEDDDPPVTALDWQITARGRGAWDVSYFLTQSLTPETRRDVEDELITRYSRRLAEHGIDYPSAELRRDYRLTTAWCFIYPVMASGRIEIVNERNMELARTMLSRSVAAIEDHDCLSLRPD</sequence>
<reference evidence="1 2" key="1">
    <citation type="journal article" date="2019" name="Emerg. Microbes Infect.">
        <title>Comprehensive subspecies identification of 175 nontuberculous mycobacteria species based on 7547 genomic profiles.</title>
        <authorList>
            <person name="Matsumoto Y."/>
            <person name="Kinjo T."/>
            <person name="Motooka D."/>
            <person name="Nabeya D."/>
            <person name="Jung N."/>
            <person name="Uechi K."/>
            <person name="Horii T."/>
            <person name="Iida T."/>
            <person name="Fujita J."/>
            <person name="Nakamura S."/>
        </authorList>
    </citation>
    <scope>NUCLEOTIDE SEQUENCE [LARGE SCALE GENOMIC DNA]</scope>
    <source>
        <strain evidence="1 2">JCM 6399</strain>
    </source>
</reference>
<dbReference type="InterPro" id="IPR011009">
    <property type="entry name" value="Kinase-like_dom_sf"/>
</dbReference>
<dbReference type="SUPFAM" id="SSF56112">
    <property type="entry name" value="Protein kinase-like (PK-like)"/>
    <property type="match status" value="1"/>
</dbReference>
<proteinExistence type="predicted"/>
<dbReference type="KEGG" id="mgau:MGALJ_09540"/>
<accession>A0A9W4FDS5</accession>